<dbReference type="AlphaFoldDB" id="A0A804N8M3"/>
<dbReference type="GO" id="GO:0008270">
    <property type="term" value="F:zinc ion binding"/>
    <property type="evidence" value="ECO:0007669"/>
    <property type="project" value="UniProtKB-KW"/>
</dbReference>
<dbReference type="InParanoid" id="A0A804N8M3"/>
<dbReference type="Gene3D" id="2.20.25.190">
    <property type="match status" value="1"/>
</dbReference>
<feature type="transmembrane region" description="Helical" evidence="6">
    <location>
        <begin position="178"/>
        <end position="200"/>
    </location>
</feature>
<evidence type="ECO:0000256" key="6">
    <source>
        <dbReference type="SAM" id="Phobius"/>
    </source>
</evidence>
<keyword evidence="6" id="KW-0812">Transmembrane</keyword>
<keyword evidence="4 5" id="KW-0539">Nucleus</keyword>
<dbReference type="InterPro" id="IPR038567">
    <property type="entry name" value="T_Elf1_sf"/>
</dbReference>
<dbReference type="PANTHER" id="PTHR20934:SF19">
    <property type="entry name" value="TRANSCRIPTION ELONGATION FACTOR 1 HOMOLOG"/>
    <property type="match status" value="1"/>
</dbReference>
<keyword evidence="5" id="KW-0805">Transcription regulation</keyword>
<dbReference type="PANTHER" id="PTHR20934">
    <property type="entry name" value="TRANSCRIPTION ELONGATION FACTOR 1 HOMOLOG"/>
    <property type="match status" value="1"/>
</dbReference>
<proteinExistence type="evidence at protein level"/>
<comment type="similarity">
    <text evidence="2 5">Belongs to the ELOF1 family.</text>
</comment>
<accession>A0A804N8M3</accession>
<keyword evidence="5" id="KW-0479">Metal-binding</keyword>
<comment type="subcellular location">
    <subcellularLocation>
        <location evidence="1 5">Nucleus</location>
    </subcellularLocation>
</comment>
<comment type="function">
    <text evidence="5">Transcription elongation factor implicated in the maintenance of proper chromatin structure in actively transcribed regions.</text>
</comment>
<reference evidence="7" key="2">
    <citation type="submission" date="2019-07" db="EMBL/GenBank/DDBJ databases">
        <authorList>
            <person name="Seetharam A."/>
            <person name="Woodhouse M."/>
            <person name="Cannon E."/>
        </authorList>
    </citation>
    <scope>NUCLEOTIDE SEQUENCE [LARGE SCALE GENOMIC DNA]</scope>
    <source>
        <strain evidence="7">cv. B73</strain>
    </source>
</reference>
<reference evidence="7" key="3">
    <citation type="submission" date="2021-05" db="UniProtKB">
        <authorList>
            <consortium name="EnsemblPlants"/>
        </authorList>
    </citation>
    <scope>IDENTIFICATION</scope>
    <source>
        <strain evidence="7">cv. B73</strain>
    </source>
</reference>
<evidence type="ECO:0000256" key="2">
    <source>
        <dbReference type="ARBA" id="ARBA00009730"/>
    </source>
</evidence>
<evidence type="ECO:0000313" key="8">
    <source>
        <dbReference type="Proteomes" id="UP000007305"/>
    </source>
</evidence>
<dbReference type="Gramene" id="Zm00001eb143330_T001">
    <property type="protein sequence ID" value="Zm00001eb143330_P001"/>
    <property type="gene ID" value="Zm00001eb143330"/>
</dbReference>
<evidence type="ECO:0007829" key="9">
    <source>
        <dbReference type="PeptideAtlas" id="A0A804N8M3"/>
    </source>
</evidence>
<keyword evidence="6" id="KW-0472">Membrane</keyword>
<evidence type="ECO:0000256" key="3">
    <source>
        <dbReference type="ARBA" id="ARBA00022833"/>
    </source>
</evidence>
<keyword evidence="8" id="KW-1185">Reference proteome</keyword>
<dbReference type="Proteomes" id="UP000007305">
    <property type="component" value="Chromosome 3"/>
</dbReference>
<keyword evidence="5" id="KW-0804">Transcription</keyword>
<evidence type="ECO:0000256" key="5">
    <source>
        <dbReference type="RuleBase" id="RU364033"/>
    </source>
</evidence>
<evidence type="ECO:0000256" key="4">
    <source>
        <dbReference type="ARBA" id="ARBA00023242"/>
    </source>
</evidence>
<reference evidence="8" key="1">
    <citation type="submission" date="2015-12" db="EMBL/GenBank/DDBJ databases">
        <title>Update maize B73 reference genome by single molecule sequencing technologies.</title>
        <authorList>
            <consortium name="Maize Genome Sequencing Project"/>
            <person name="Ware D."/>
        </authorList>
    </citation>
    <scope>NUCLEOTIDE SEQUENCE [LARGE SCALE GENOMIC DNA]</scope>
    <source>
        <strain evidence="8">cv. B73</strain>
    </source>
</reference>
<organism evidence="7 8">
    <name type="scientific">Zea mays</name>
    <name type="common">Maize</name>
    <dbReference type="NCBI Taxonomy" id="4577"/>
    <lineage>
        <taxon>Eukaryota</taxon>
        <taxon>Viridiplantae</taxon>
        <taxon>Streptophyta</taxon>
        <taxon>Embryophyta</taxon>
        <taxon>Tracheophyta</taxon>
        <taxon>Spermatophyta</taxon>
        <taxon>Magnoliopsida</taxon>
        <taxon>Liliopsida</taxon>
        <taxon>Poales</taxon>
        <taxon>Poaceae</taxon>
        <taxon>PACMAD clade</taxon>
        <taxon>Panicoideae</taxon>
        <taxon>Andropogonodae</taxon>
        <taxon>Andropogoneae</taxon>
        <taxon>Tripsacinae</taxon>
        <taxon>Zea</taxon>
    </lineage>
</organism>
<protein>
    <recommendedName>
        <fullName evidence="5">Transcription elongation factor 1 homolog</fullName>
    </recommendedName>
</protein>
<evidence type="ECO:0000313" key="7">
    <source>
        <dbReference type="EnsemblPlants" id="Zm00001eb143330_P001"/>
    </source>
</evidence>
<keyword evidence="3 5" id="KW-0862">Zinc</keyword>
<evidence type="ECO:0000256" key="1">
    <source>
        <dbReference type="ARBA" id="ARBA00004123"/>
    </source>
</evidence>
<name>A0A804N8M3_MAIZE</name>
<dbReference type="EnsemblPlants" id="Zm00001eb143330_T001">
    <property type="protein sequence ID" value="Zm00001eb143330_P001"/>
    <property type="gene ID" value="Zm00001eb143330"/>
</dbReference>
<keyword evidence="5" id="KW-0863">Zinc-finger</keyword>
<sequence length="203" mass="23152">MCCSERAAAHSPIPILVDLLPLLKEEKKLNHGEEKCRIDMKNLIGEASCRICQENFSTTVNALTEPIDIYSEWIDECERVNTVEGDDDAGCSFIGSSREKENYAAVNQMAAVVPTIQVHSTLKAVSVWRLSFGSLDGTMQLWHLEYRSLVFHKVPFISCAHCWRLRDRDQDCTHHKPISLFFAVYTWVVFVPVVSARRVFFEV</sequence>
<dbReference type="InterPro" id="IPR007808">
    <property type="entry name" value="Elf1"/>
</dbReference>
<keyword evidence="6" id="KW-1133">Transmembrane helix</keyword>
<keyword evidence="9" id="KW-1267">Proteomics identification</keyword>
<dbReference type="GO" id="GO:0005634">
    <property type="term" value="C:nucleus"/>
    <property type="evidence" value="ECO:0007669"/>
    <property type="project" value="UniProtKB-SubCell"/>
</dbReference>
<dbReference type="Pfam" id="PF05129">
    <property type="entry name" value="Zn_ribbon_Elf1"/>
    <property type="match status" value="1"/>
</dbReference>
<dbReference type="SUPFAM" id="SSF57783">
    <property type="entry name" value="Zinc beta-ribbon"/>
    <property type="match status" value="1"/>
</dbReference>